<dbReference type="Pfam" id="PF00126">
    <property type="entry name" value="HTH_1"/>
    <property type="match status" value="1"/>
</dbReference>
<keyword evidence="4" id="KW-0804">Transcription</keyword>
<dbReference type="SUPFAM" id="SSF46785">
    <property type="entry name" value="Winged helix' DNA-binding domain"/>
    <property type="match status" value="1"/>
</dbReference>
<evidence type="ECO:0000256" key="3">
    <source>
        <dbReference type="ARBA" id="ARBA00023125"/>
    </source>
</evidence>
<dbReference type="PANTHER" id="PTHR30126:SF39">
    <property type="entry name" value="HTH-TYPE TRANSCRIPTIONAL REGULATOR CYSL"/>
    <property type="match status" value="1"/>
</dbReference>
<dbReference type="AlphaFoldDB" id="A0A402APE4"/>
<dbReference type="RefSeq" id="WP_126552604.1">
    <property type="nucleotide sequence ID" value="NZ_BIFS01000001.1"/>
</dbReference>
<keyword evidence="2" id="KW-0805">Transcription regulation</keyword>
<evidence type="ECO:0000256" key="1">
    <source>
        <dbReference type="ARBA" id="ARBA00009437"/>
    </source>
</evidence>
<evidence type="ECO:0000256" key="4">
    <source>
        <dbReference type="ARBA" id="ARBA00023163"/>
    </source>
</evidence>
<dbReference type="GO" id="GO:0000976">
    <property type="term" value="F:transcription cis-regulatory region binding"/>
    <property type="evidence" value="ECO:0007669"/>
    <property type="project" value="TreeGrafter"/>
</dbReference>
<dbReference type="PROSITE" id="PS50931">
    <property type="entry name" value="HTH_LYSR"/>
    <property type="match status" value="1"/>
</dbReference>
<evidence type="ECO:0000256" key="2">
    <source>
        <dbReference type="ARBA" id="ARBA00023015"/>
    </source>
</evidence>
<keyword evidence="7" id="KW-1185">Reference proteome</keyword>
<dbReference type="Proteomes" id="UP000287188">
    <property type="component" value="Unassembled WGS sequence"/>
</dbReference>
<dbReference type="OrthoDB" id="9785745at2"/>
<sequence>MNLQNLRVFLKVAELEHITRASEELHLTQPAVTKIIQSLEQEAHLELVERQGRRIVLTHAGRVLQTYARQMFSLEREMDDALAALRDVHRGEIKLAANTTAGVYLLPSIVARFRSLYPQVALNISILNSQDIIDHILDWSLDFGIVEGEASQLPESLNVRFFTRDTLILVVPPGHPWCGYEKISAAELGDNVLVVREPGSGVRDMLERELACRDISLKPLLTLTDNEAIKQMVISGVGAAVVSFLTVQRELASGDLVQIPLADMKLQPELSFIQRPDKQLSRAAQAFFSFLFPLAESPA</sequence>
<dbReference type="SUPFAM" id="SSF53850">
    <property type="entry name" value="Periplasmic binding protein-like II"/>
    <property type="match status" value="1"/>
</dbReference>
<dbReference type="PRINTS" id="PR00039">
    <property type="entry name" value="HTHLYSR"/>
</dbReference>
<dbReference type="InterPro" id="IPR000847">
    <property type="entry name" value="LysR_HTH_N"/>
</dbReference>
<name>A0A402APE4_9CHLR</name>
<dbReference type="FunFam" id="1.10.10.10:FF:000001">
    <property type="entry name" value="LysR family transcriptional regulator"/>
    <property type="match status" value="1"/>
</dbReference>
<dbReference type="InterPro" id="IPR036388">
    <property type="entry name" value="WH-like_DNA-bd_sf"/>
</dbReference>
<keyword evidence="3" id="KW-0238">DNA-binding</keyword>
<comment type="similarity">
    <text evidence="1">Belongs to the LysR transcriptional regulatory family.</text>
</comment>
<dbReference type="GO" id="GO:0003700">
    <property type="term" value="F:DNA-binding transcription factor activity"/>
    <property type="evidence" value="ECO:0007669"/>
    <property type="project" value="InterPro"/>
</dbReference>
<comment type="caution">
    <text evidence="6">The sequence shown here is derived from an EMBL/GenBank/DDBJ whole genome shotgun (WGS) entry which is preliminary data.</text>
</comment>
<dbReference type="EMBL" id="BIFS01000001">
    <property type="protein sequence ID" value="GCE21033.1"/>
    <property type="molecule type" value="Genomic_DNA"/>
</dbReference>
<dbReference type="InterPro" id="IPR036390">
    <property type="entry name" value="WH_DNA-bd_sf"/>
</dbReference>
<dbReference type="Pfam" id="PF03466">
    <property type="entry name" value="LysR_substrate"/>
    <property type="match status" value="1"/>
</dbReference>
<evidence type="ECO:0000313" key="7">
    <source>
        <dbReference type="Proteomes" id="UP000287188"/>
    </source>
</evidence>
<dbReference type="InterPro" id="IPR005119">
    <property type="entry name" value="LysR_subst-bd"/>
</dbReference>
<organism evidence="6 7">
    <name type="scientific">Dictyobacter kobayashii</name>
    <dbReference type="NCBI Taxonomy" id="2014872"/>
    <lineage>
        <taxon>Bacteria</taxon>
        <taxon>Bacillati</taxon>
        <taxon>Chloroflexota</taxon>
        <taxon>Ktedonobacteria</taxon>
        <taxon>Ktedonobacterales</taxon>
        <taxon>Dictyobacteraceae</taxon>
        <taxon>Dictyobacter</taxon>
    </lineage>
</organism>
<reference evidence="7" key="1">
    <citation type="submission" date="2018-12" db="EMBL/GenBank/DDBJ databases">
        <title>Tengunoibacter tsumagoiensis gen. nov., sp. nov., Dictyobacter kobayashii sp. nov., D. alpinus sp. nov., and D. joshuensis sp. nov. and description of Dictyobacteraceae fam. nov. within the order Ktedonobacterales isolated from Tengu-no-mugimeshi.</title>
        <authorList>
            <person name="Wang C.M."/>
            <person name="Zheng Y."/>
            <person name="Sakai Y."/>
            <person name="Toyoda A."/>
            <person name="Minakuchi Y."/>
            <person name="Abe K."/>
            <person name="Yokota A."/>
            <person name="Yabe S."/>
        </authorList>
    </citation>
    <scope>NUCLEOTIDE SEQUENCE [LARGE SCALE GENOMIC DNA]</scope>
    <source>
        <strain evidence="7">Uno11</strain>
    </source>
</reference>
<evidence type="ECO:0000313" key="6">
    <source>
        <dbReference type="EMBL" id="GCE21033.1"/>
    </source>
</evidence>
<accession>A0A402APE4</accession>
<dbReference type="PANTHER" id="PTHR30126">
    <property type="entry name" value="HTH-TYPE TRANSCRIPTIONAL REGULATOR"/>
    <property type="match status" value="1"/>
</dbReference>
<feature type="domain" description="HTH lysR-type" evidence="5">
    <location>
        <begin position="1"/>
        <end position="58"/>
    </location>
</feature>
<evidence type="ECO:0000259" key="5">
    <source>
        <dbReference type="PROSITE" id="PS50931"/>
    </source>
</evidence>
<proteinExistence type="inferred from homology"/>
<dbReference type="Gene3D" id="1.10.10.10">
    <property type="entry name" value="Winged helix-like DNA-binding domain superfamily/Winged helix DNA-binding domain"/>
    <property type="match status" value="1"/>
</dbReference>
<dbReference type="Gene3D" id="3.40.190.290">
    <property type="match status" value="1"/>
</dbReference>
<gene>
    <name evidence="6" type="ORF">KDK_48330</name>
</gene>
<protein>
    <submittedName>
        <fullName evidence="6">LysR family transcriptional regulator</fullName>
    </submittedName>
</protein>